<reference evidence="3" key="1">
    <citation type="submission" date="2016-10" db="EMBL/GenBank/DDBJ databases">
        <authorList>
            <person name="Varghese N."/>
        </authorList>
    </citation>
    <scope>NUCLEOTIDE SEQUENCE [LARGE SCALE GENOMIC DNA]</scope>
    <source>
        <strain evidence="3">HL 19</strain>
    </source>
</reference>
<evidence type="ECO:0000313" key="2">
    <source>
        <dbReference type="EMBL" id="SCY36513.1"/>
    </source>
</evidence>
<keyword evidence="3" id="KW-1185">Reference proteome</keyword>
<accession>A0A0N8PNC6</accession>
<evidence type="ECO:0000256" key="1">
    <source>
        <dbReference type="SAM" id="SignalP"/>
    </source>
</evidence>
<organism evidence="2 3">
    <name type="scientific">Thiohalorhabdus denitrificans</name>
    <dbReference type="NCBI Taxonomy" id="381306"/>
    <lineage>
        <taxon>Bacteria</taxon>
        <taxon>Pseudomonadati</taxon>
        <taxon>Pseudomonadota</taxon>
        <taxon>Gammaproteobacteria</taxon>
        <taxon>Thiohalorhabdales</taxon>
        <taxon>Thiohalorhabdaceae</taxon>
        <taxon>Thiohalorhabdus</taxon>
    </lineage>
</organism>
<feature type="signal peptide" evidence="1">
    <location>
        <begin position="1"/>
        <end position="24"/>
    </location>
</feature>
<dbReference type="RefSeq" id="WP_054965407.1">
    <property type="nucleotide sequence ID" value="NZ_FMUN01000005.1"/>
</dbReference>
<protein>
    <recommendedName>
        <fullName evidence="4">Extracellular repeat, HAF family</fullName>
    </recommendedName>
</protein>
<dbReference type="OrthoDB" id="9801383at2"/>
<gene>
    <name evidence="2" type="ORF">SAMN05661077_1890</name>
</gene>
<keyword evidence="1" id="KW-0732">Signal</keyword>
<sequence length="276" mass="29983">MPRRPTAATTTLACLALATCAARAEPPPEAGELPVFDVVEIGADGSNYRASALNDHGTVVGQRGTVWTAPWRWQPGDEEVTVLPFLPEWKGGEGREAGNPVAMVRDINNEGVAVGSGGGDYEPERDPVLWDAEGAVQDLGDLPDAAREAGAAERITDDGTVYGWTLDAEGREVGFRWTEDSGMEPYDGEIPEEEPGEMERRIRRFLADHELGALVAPEAVPEFPVEEQFQPGPDYFDDLRIQDINRAGQIVGWKKGLLGTQRSYLLTPRDNGATAR</sequence>
<dbReference type="EMBL" id="FMUN01000005">
    <property type="protein sequence ID" value="SCY36513.1"/>
    <property type="molecule type" value="Genomic_DNA"/>
</dbReference>
<proteinExistence type="predicted"/>
<evidence type="ECO:0008006" key="4">
    <source>
        <dbReference type="Google" id="ProtNLM"/>
    </source>
</evidence>
<evidence type="ECO:0000313" key="3">
    <source>
        <dbReference type="Proteomes" id="UP000183104"/>
    </source>
</evidence>
<feature type="chain" id="PRO_5010429659" description="Extracellular repeat, HAF family" evidence="1">
    <location>
        <begin position="25"/>
        <end position="276"/>
    </location>
</feature>
<dbReference type="Proteomes" id="UP000183104">
    <property type="component" value="Unassembled WGS sequence"/>
</dbReference>
<name>A0A0N8PNC6_9GAMM</name>
<dbReference type="AlphaFoldDB" id="A0A0N8PNC6"/>